<dbReference type="Proteomes" id="UP000193922">
    <property type="component" value="Unassembled WGS sequence"/>
</dbReference>
<evidence type="ECO:0000256" key="11">
    <source>
        <dbReference type="SAM" id="MobiDB-lite"/>
    </source>
</evidence>
<dbReference type="OrthoDB" id="3364892at2759"/>
<dbReference type="PANTHER" id="PTHR45624:SF26">
    <property type="entry name" value="CARRIER PROTEIN, PUTATIVE (AFU_ORTHOLOGUE AFUA_1G07710)-RELATED"/>
    <property type="match status" value="1"/>
</dbReference>
<name>A0A1Y1W2T3_9FUNG</name>
<keyword evidence="8 9" id="KW-0472">Membrane</keyword>
<feature type="region of interest" description="Disordered" evidence="11">
    <location>
        <begin position="1"/>
        <end position="32"/>
    </location>
</feature>
<gene>
    <name evidence="12" type="ORF">DL89DRAFT_269042</name>
</gene>
<keyword evidence="4 9" id="KW-0812">Transmembrane</keyword>
<reference evidence="12 13" key="1">
    <citation type="submission" date="2016-07" db="EMBL/GenBank/DDBJ databases">
        <title>Pervasive Adenine N6-methylation of Active Genes in Fungi.</title>
        <authorList>
            <consortium name="DOE Joint Genome Institute"/>
            <person name="Mondo S.J."/>
            <person name="Dannebaum R.O."/>
            <person name="Kuo R.C."/>
            <person name="Labutti K."/>
            <person name="Haridas S."/>
            <person name="Kuo A."/>
            <person name="Salamov A."/>
            <person name="Ahrendt S.R."/>
            <person name="Lipzen A."/>
            <person name="Sullivan W."/>
            <person name="Andreopoulos W.B."/>
            <person name="Clum A."/>
            <person name="Lindquist E."/>
            <person name="Daum C."/>
            <person name="Ramamoorthy G.K."/>
            <person name="Gryganskyi A."/>
            <person name="Culley D."/>
            <person name="Magnuson J.K."/>
            <person name="James T.Y."/>
            <person name="O'Malley M.A."/>
            <person name="Stajich J.E."/>
            <person name="Spatafora J.W."/>
            <person name="Visel A."/>
            <person name="Grigoriev I.V."/>
        </authorList>
    </citation>
    <scope>NUCLEOTIDE SEQUENCE [LARGE SCALE GENOMIC DNA]</scope>
    <source>
        <strain evidence="12 13">ATCC 12442</strain>
    </source>
</reference>
<evidence type="ECO:0000256" key="6">
    <source>
        <dbReference type="ARBA" id="ARBA00022989"/>
    </source>
</evidence>
<proteinExistence type="inferred from homology"/>
<evidence type="ECO:0000313" key="13">
    <source>
        <dbReference type="Proteomes" id="UP000193922"/>
    </source>
</evidence>
<accession>A0A1Y1W2T3</accession>
<feature type="repeat" description="Solcar" evidence="9">
    <location>
        <begin position="154"/>
        <end position="241"/>
    </location>
</feature>
<keyword evidence="3 10" id="KW-0813">Transport</keyword>
<dbReference type="RefSeq" id="XP_040741707.1">
    <property type="nucleotide sequence ID" value="XM_040888136.1"/>
</dbReference>
<protein>
    <submittedName>
        <fullName evidence="12">Mitochondrial carrier</fullName>
    </submittedName>
</protein>
<comment type="subcellular location">
    <subcellularLocation>
        <location evidence="1">Mitochondrion membrane</location>
        <topology evidence="1">Multi-pass membrane protein</topology>
    </subcellularLocation>
</comment>
<dbReference type="PANTHER" id="PTHR45624">
    <property type="entry name" value="MITOCHONDRIAL BASIC AMINO ACIDS TRANSPORTER-RELATED"/>
    <property type="match status" value="1"/>
</dbReference>
<keyword evidence="5" id="KW-0677">Repeat</keyword>
<dbReference type="SUPFAM" id="SSF103506">
    <property type="entry name" value="Mitochondrial carrier"/>
    <property type="match status" value="1"/>
</dbReference>
<feature type="compositionally biased region" description="Low complexity" evidence="11">
    <location>
        <begin position="9"/>
        <end position="24"/>
    </location>
</feature>
<keyword evidence="13" id="KW-1185">Reference proteome</keyword>
<dbReference type="STRING" id="61395.A0A1Y1W2T3"/>
<dbReference type="EMBL" id="MCFD01000011">
    <property type="protein sequence ID" value="ORX67861.1"/>
    <property type="molecule type" value="Genomic_DNA"/>
</dbReference>
<keyword evidence="6" id="KW-1133">Transmembrane helix</keyword>
<sequence length="450" mass="50072">MNIGPPLQANETTYTETEATSSNAPQTQLTRKQAGAVGATTSAVRGLLLQPLYLWYRTPLKLFRPLRVDYLATARALLPQEVLSRRVSLRGSSLGMITNAVKQRGWSFLPRYVIQPMLANWIVGFTLFTTYTAALPSAYMAASSQYSINSQEQLPWYPPFVAGAAAGLAQSVVATPLDSLRVRFEVQDMVNGRYHSWWSFVKGQLSDDGWRGLYRGFKLTMLKDVAGYAGFFGLFEWIKNETIDLYRDLIRVACTADIFESDSDIQRLTRERAAELRGLLNQDPEMIEAQGWIIRNPIFVLPALFLPPILGKPACVLFAGGVAALAYQAIDYPLEQFRAQLYSEVASGEVMKQKVSRHFLVGVKNAHSTKGMPCSLPPGRIIAQITPYRVAWRSLKDAATREYPRPVKSELFKSALAIRSLYNGWAGVALRSIPAASLGLVAYEMLKSQL</sequence>
<evidence type="ECO:0000256" key="2">
    <source>
        <dbReference type="ARBA" id="ARBA00006375"/>
    </source>
</evidence>
<evidence type="ECO:0000256" key="1">
    <source>
        <dbReference type="ARBA" id="ARBA00004225"/>
    </source>
</evidence>
<dbReference type="Gene3D" id="1.50.40.10">
    <property type="entry name" value="Mitochondrial carrier domain"/>
    <property type="match status" value="1"/>
</dbReference>
<dbReference type="InterPro" id="IPR018108">
    <property type="entry name" value="MCP_transmembrane"/>
</dbReference>
<dbReference type="GO" id="GO:0031966">
    <property type="term" value="C:mitochondrial membrane"/>
    <property type="evidence" value="ECO:0007669"/>
    <property type="project" value="UniProtKB-SubCell"/>
</dbReference>
<evidence type="ECO:0000256" key="4">
    <source>
        <dbReference type="ARBA" id="ARBA00022692"/>
    </source>
</evidence>
<dbReference type="InterPro" id="IPR050567">
    <property type="entry name" value="Mitochondrial_Carrier"/>
</dbReference>
<comment type="caution">
    <text evidence="12">The sequence shown here is derived from an EMBL/GenBank/DDBJ whole genome shotgun (WGS) entry which is preliminary data.</text>
</comment>
<evidence type="ECO:0000256" key="7">
    <source>
        <dbReference type="ARBA" id="ARBA00023128"/>
    </source>
</evidence>
<evidence type="ECO:0000313" key="12">
    <source>
        <dbReference type="EMBL" id="ORX67861.1"/>
    </source>
</evidence>
<evidence type="ECO:0000256" key="9">
    <source>
        <dbReference type="PROSITE-ProRule" id="PRU00282"/>
    </source>
</evidence>
<dbReference type="InterPro" id="IPR023395">
    <property type="entry name" value="MCP_dom_sf"/>
</dbReference>
<evidence type="ECO:0000256" key="3">
    <source>
        <dbReference type="ARBA" id="ARBA00022448"/>
    </source>
</evidence>
<evidence type="ECO:0000256" key="10">
    <source>
        <dbReference type="RuleBase" id="RU000488"/>
    </source>
</evidence>
<dbReference type="Pfam" id="PF00153">
    <property type="entry name" value="Mito_carr"/>
    <property type="match status" value="1"/>
</dbReference>
<dbReference type="GO" id="GO:0022857">
    <property type="term" value="F:transmembrane transporter activity"/>
    <property type="evidence" value="ECO:0007669"/>
    <property type="project" value="TreeGrafter"/>
</dbReference>
<organism evidence="12 13">
    <name type="scientific">Linderina pennispora</name>
    <dbReference type="NCBI Taxonomy" id="61395"/>
    <lineage>
        <taxon>Eukaryota</taxon>
        <taxon>Fungi</taxon>
        <taxon>Fungi incertae sedis</taxon>
        <taxon>Zoopagomycota</taxon>
        <taxon>Kickxellomycotina</taxon>
        <taxon>Kickxellomycetes</taxon>
        <taxon>Kickxellales</taxon>
        <taxon>Kickxellaceae</taxon>
        <taxon>Linderina</taxon>
    </lineage>
</organism>
<evidence type="ECO:0000256" key="8">
    <source>
        <dbReference type="ARBA" id="ARBA00023136"/>
    </source>
</evidence>
<keyword evidence="7" id="KW-0496">Mitochondrion</keyword>
<dbReference type="AlphaFoldDB" id="A0A1Y1W2T3"/>
<dbReference type="GeneID" id="63804784"/>
<dbReference type="PROSITE" id="PS50920">
    <property type="entry name" value="SOLCAR"/>
    <property type="match status" value="1"/>
</dbReference>
<comment type="similarity">
    <text evidence="2 10">Belongs to the mitochondrial carrier (TC 2.A.29) family.</text>
</comment>
<evidence type="ECO:0000256" key="5">
    <source>
        <dbReference type="ARBA" id="ARBA00022737"/>
    </source>
</evidence>